<protein>
    <submittedName>
        <fullName evidence="7">TetR/AcrR family transcriptional regulator</fullName>
    </submittedName>
</protein>
<sequence>MEEAETESLRFSRTADRTTNRRASVLAGTESGGTESGATESGGTESGGTESGGTAAAAAAASSPRRPARADARRNRARLLTAARDAFAAQPGTASMDAIARRAGVGIGTLYRHFPTREALVEALYATELDTVVACAPGLLAELEPAQALRAWMNRYAEFFEIKRTVYETLRAGWATGSIATPTTRERITSTIDLMLRAGAEAGTLRSDIDPGDVTLMLLGVFHSTAVTDSPERVATLLDLVLDALRPGKGPKG</sequence>
<dbReference type="PROSITE" id="PS50977">
    <property type="entry name" value="HTH_TETR_2"/>
    <property type="match status" value="1"/>
</dbReference>
<dbReference type="Gene3D" id="1.10.357.10">
    <property type="entry name" value="Tetracycline Repressor, domain 2"/>
    <property type="match status" value="1"/>
</dbReference>
<feature type="compositionally biased region" description="Low complexity" evidence="5">
    <location>
        <begin position="52"/>
        <end position="65"/>
    </location>
</feature>
<dbReference type="Proteomes" id="UP000263094">
    <property type="component" value="Unassembled WGS sequence"/>
</dbReference>
<evidence type="ECO:0000256" key="2">
    <source>
        <dbReference type="ARBA" id="ARBA00023125"/>
    </source>
</evidence>
<feature type="compositionally biased region" description="Basic and acidic residues" evidence="5">
    <location>
        <begin position="7"/>
        <end position="19"/>
    </location>
</feature>
<dbReference type="SUPFAM" id="SSF48498">
    <property type="entry name" value="Tetracyclin repressor-like, C-terminal domain"/>
    <property type="match status" value="1"/>
</dbReference>
<dbReference type="PANTHER" id="PTHR30055">
    <property type="entry name" value="HTH-TYPE TRANSCRIPTIONAL REGULATOR RUTR"/>
    <property type="match status" value="1"/>
</dbReference>
<feature type="domain" description="HTH tetR-type" evidence="6">
    <location>
        <begin position="73"/>
        <end position="132"/>
    </location>
</feature>
<feature type="region of interest" description="Disordered" evidence="5">
    <location>
        <begin position="1"/>
        <end position="73"/>
    </location>
</feature>
<dbReference type="OrthoDB" id="9795011at2"/>
<keyword evidence="3" id="KW-0804">Transcription</keyword>
<dbReference type="InterPro" id="IPR049445">
    <property type="entry name" value="TetR_SbtR-like_C"/>
</dbReference>
<dbReference type="PANTHER" id="PTHR30055:SF234">
    <property type="entry name" value="HTH-TYPE TRANSCRIPTIONAL REGULATOR BETI"/>
    <property type="match status" value="1"/>
</dbReference>
<dbReference type="SUPFAM" id="SSF46689">
    <property type="entry name" value="Homeodomain-like"/>
    <property type="match status" value="1"/>
</dbReference>
<evidence type="ECO:0000259" key="6">
    <source>
        <dbReference type="PROSITE" id="PS50977"/>
    </source>
</evidence>
<dbReference type="InterPro" id="IPR009057">
    <property type="entry name" value="Homeodomain-like_sf"/>
</dbReference>
<evidence type="ECO:0000256" key="5">
    <source>
        <dbReference type="SAM" id="MobiDB-lite"/>
    </source>
</evidence>
<dbReference type="Pfam" id="PF21597">
    <property type="entry name" value="TetR_C_43"/>
    <property type="match status" value="1"/>
</dbReference>
<keyword evidence="2 4" id="KW-0238">DNA-binding</keyword>
<comment type="caution">
    <text evidence="7">The sequence shown here is derived from an EMBL/GenBank/DDBJ whole genome shotgun (WGS) entry which is preliminary data.</text>
</comment>
<dbReference type="GO" id="GO:0000976">
    <property type="term" value="F:transcription cis-regulatory region binding"/>
    <property type="evidence" value="ECO:0007669"/>
    <property type="project" value="TreeGrafter"/>
</dbReference>
<evidence type="ECO:0000256" key="3">
    <source>
        <dbReference type="ARBA" id="ARBA00023163"/>
    </source>
</evidence>
<evidence type="ECO:0000256" key="4">
    <source>
        <dbReference type="PROSITE-ProRule" id="PRU00335"/>
    </source>
</evidence>
<evidence type="ECO:0000313" key="8">
    <source>
        <dbReference type="Proteomes" id="UP000263094"/>
    </source>
</evidence>
<evidence type="ECO:0000256" key="1">
    <source>
        <dbReference type="ARBA" id="ARBA00023015"/>
    </source>
</evidence>
<feature type="DNA-binding region" description="H-T-H motif" evidence="4">
    <location>
        <begin position="95"/>
        <end position="114"/>
    </location>
</feature>
<reference evidence="7 8" key="1">
    <citation type="submission" date="2018-08" db="EMBL/GenBank/DDBJ databases">
        <title>Isolation, diversity and antifungal activity of Actinobacteria from wheat.</title>
        <authorList>
            <person name="Han C."/>
        </authorList>
    </citation>
    <scope>NUCLEOTIDE SEQUENCE [LARGE SCALE GENOMIC DNA]</scope>
    <source>
        <strain evidence="7 8">NEAU-YY421</strain>
    </source>
</reference>
<dbReference type="InterPro" id="IPR001647">
    <property type="entry name" value="HTH_TetR"/>
</dbReference>
<accession>A0A372MBH6</accession>
<organism evidence="7 8">
    <name type="scientific">Streptomyces triticagri</name>
    <dbReference type="NCBI Taxonomy" id="2293568"/>
    <lineage>
        <taxon>Bacteria</taxon>
        <taxon>Bacillati</taxon>
        <taxon>Actinomycetota</taxon>
        <taxon>Actinomycetes</taxon>
        <taxon>Kitasatosporales</taxon>
        <taxon>Streptomycetaceae</taxon>
        <taxon>Streptomyces</taxon>
    </lineage>
</organism>
<dbReference type="PRINTS" id="PR00455">
    <property type="entry name" value="HTHTETR"/>
</dbReference>
<dbReference type="InterPro" id="IPR050109">
    <property type="entry name" value="HTH-type_TetR-like_transc_reg"/>
</dbReference>
<evidence type="ECO:0000313" key="7">
    <source>
        <dbReference type="EMBL" id="RFU87960.1"/>
    </source>
</evidence>
<keyword evidence="8" id="KW-1185">Reference proteome</keyword>
<dbReference type="EMBL" id="QUAK01000021">
    <property type="protein sequence ID" value="RFU87960.1"/>
    <property type="molecule type" value="Genomic_DNA"/>
</dbReference>
<dbReference type="GO" id="GO:0003700">
    <property type="term" value="F:DNA-binding transcription factor activity"/>
    <property type="evidence" value="ECO:0007669"/>
    <property type="project" value="TreeGrafter"/>
</dbReference>
<keyword evidence="1" id="KW-0805">Transcription regulation</keyword>
<proteinExistence type="predicted"/>
<name>A0A372MBH6_9ACTN</name>
<dbReference type="AlphaFoldDB" id="A0A372MBH6"/>
<dbReference type="InterPro" id="IPR036271">
    <property type="entry name" value="Tet_transcr_reg_TetR-rel_C_sf"/>
</dbReference>
<gene>
    <name evidence="7" type="ORF">DY218_04170</name>
</gene>
<dbReference type="Pfam" id="PF00440">
    <property type="entry name" value="TetR_N"/>
    <property type="match status" value="1"/>
</dbReference>